<gene>
    <name evidence="1" type="ORF">V5799_014735</name>
</gene>
<evidence type="ECO:0000313" key="1">
    <source>
        <dbReference type="EMBL" id="KAK8768798.1"/>
    </source>
</evidence>
<dbReference type="EMBL" id="JARKHS020023431">
    <property type="protein sequence ID" value="KAK8768798.1"/>
    <property type="molecule type" value="Genomic_DNA"/>
</dbReference>
<proteinExistence type="predicted"/>
<accession>A0AAQ4E258</accession>
<comment type="caution">
    <text evidence="1">The sequence shown here is derived from an EMBL/GenBank/DDBJ whole genome shotgun (WGS) entry which is preliminary data.</text>
</comment>
<name>A0AAQ4E258_AMBAM</name>
<keyword evidence="2" id="KW-1185">Reference proteome</keyword>
<protein>
    <submittedName>
        <fullName evidence="1">Uncharacterized protein</fullName>
    </submittedName>
</protein>
<reference evidence="1 2" key="1">
    <citation type="journal article" date="2023" name="Arcadia Sci">
        <title>De novo assembly of a long-read Amblyomma americanum tick genome.</title>
        <authorList>
            <person name="Chou S."/>
            <person name="Poskanzer K.E."/>
            <person name="Rollins M."/>
            <person name="Thuy-Boun P.S."/>
        </authorList>
    </citation>
    <scope>NUCLEOTIDE SEQUENCE [LARGE SCALE GENOMIC DNA]</scope>
    <source>
        <strain evidence="1">F_SG_1</strain>
        <tissue evidence="1">Salivary glands</tissue>
    </source>
</reference>
<dbReference type="Proteomes" id="UP001321473">
    <property type="component" value="Unassembled WGS sequence"/>
</dbReference>
<sequence>MRHVVRHFLQSGHSHAALPLTSCLRELFREGKTQRSRLPEVRWKVSVTVAHLQSFVWSMPLPASQLNAAPRRRSQSRVPVQYLRPVLHNGTTPYLTTQMTSVRITIDAAEASMPPAMRSARDRVAQSELYVSMYTPAISQYTPQSRVKEDAPSMLCTPCVILLEGHSRETTSATQSSKSILAYILKRRPVDLPPVVATPDLLRDTGEEHAGACLTPTEVGEDF</sequence>
<organism evidence="1 2">
    <name type="scientific">Amblyomma americanum</name>
    <name type="common">Lone star tick</name>
    <dbReference type="NCBI Taxonomy" id="6943"/>
    <lineage>
        <taxon>Eukaryota</taxon>
        <taxon>Metazoa</taxon>
        <taxon>Ecdysozoa</taxon>
        <taxon>Arthropoda</taxon>
        <taxon>Chelicerata</taxon>
        <taxon>Arachnida</taxon>
        <taxon>Acari</taxon>
        <taxon>Parasitiformes</taxon>
        <taxon>Ixodida</taxon>
        <taxon>Ixodoidea</taxon>
        <taxon>Ixodidae</taxon>
        <taxon>Amblyomminae</taxon>
        <taxon>Amblyomma</taxon>
    </lineage>
</organism>
<dbReference type="AlphaFoldDB" id="A0AAQ4E258"/>
<evidence type="ECO:0000313" key="2">
    <source>
        <dbReference type="Proteomes" id="UP001321473"/>
    </source>
</evidence>